<evidence type="ECO:0000256" key="4">
    <source>
        <dbReference type="ARBA" id="ARBA00009503"/>
    </source>
</evidence>
<organism evidence="13 14">
    <name type="scientific">Pontibacter virosus</name>
    <dbReference type="NCBI Taxonomy" id="1765052"/>
    <lineage>
        <taxon>Bacteria</taxon>
        <taxon>Pseudomonadati</taxon>
        <taxon>Bacteroidota</taxon>
        <taxon>Cytophagia</taxon>
        <taxon>Cytophagales</taxon>
        <taxon>Hymenobacteraceae</taxon>
        <taxon>Pontibacter</taxon>
    </lineage>
</organism>
<feature type="domain" description="Pterin-binding" evidence="12">
    <location>
        <begin position="32"/>
        <end position="284"/>
    </location>
</feature>
<keyword evidence="14" id="KW-1185">Reference proteome</keyword>
<dbReference type="GO" id="GO:0004156">
    <property type="term" value="F:dihydropteroate synthase activity"/>
    <property type="evidence" value="ECO:0007669"/>
    <property type="project" value="UniProtKB-EC"/>
</dbReference>
<dbReference type="CDD" id="cd00739">
    <property type="entry name" value="DHPS"/>
    <property type="match status" value="1"/>
</dbReference>
<dbReference type="GO" id="GO:0005829">
    <property type="term" value="C:cytosol"/>
    <property type="evidence" value="ECO:0007669"/>
    <property type="project" value="TreeGrafter"/>
</dbReference>
<dbReference type="AlphaFoldDB" id="A0A2U1B6C2"/>
<dbReference type="Gene3D" id="3.20.20.20">
    <property type="entry name" value="Dihydropteroate synthase-like"/>
    <property type="match status" value="1"/>
</dbReference>
<dbReference type="EMBL" id="QEKI01000001">
    <property type="protein sequence ID" value="PVY44152.1"/>
    <property type="molecule type" value="Genomic_DNA"/>
</dbReference>
<evidence type="ECO:0000256" key="10">
    <source>
        <dbReference type="ARBA" id="ARBA00022909"/>
    </source>
</evidence>
<dbReference type="GO" id="GO:0046656">
    <property type="term" value="P:folic acid biosynthetic process"/>
    <property type="evidence" value="ECO:0007669"/>
    <property type="project" value="UniProtKB-KW"/>
</dbReference>
<reference evidence="13 14" key="1">
    <citation type="submission" date="2018-04" db="EMBL/GenBank/DDBJ databases">
        <title>Genomic Encyclopedia of Type Strains, Phase IV (KMG-IV): sequencing the most valuable type-strain genomes for metagenomic binning, comparative biology and taxonomic classification.</title>
        <authorList>
            <person name="Goeker M."/>
        </authorList>
    </citation>
    <scope>NUCLEOTIDE SEQUENCE [LARGE SCALE GENOMIC DNA]</scope>
    <source>
        <strain evidence="13 14">DSM 100231</strain>
    </source>
</reference>
<dbReference type="Proteomes" id="UP000245466">
    <property type="component" value="Unassembled WGS sequence"/>
</dbReference>
<comment type="cofactor">
    <cofactor evidence="2">
        <name>Mg(2+)</name>
        <dbReference type="ChEBI" id="CHEBI:18420"/>
    </cofactor>
</comment>
<sequence>MTDTPTLESKDKFFRRKSTLNCRGKILSLDTPLVMGILNVTPDSFYAGSRLSSLDDVLHRAEAMLRDGADILDLGGYSSRPGAAEVSVAEELDRVIPAVEAIMQRFPEAIISVDTFRAEVAEAGIQAGASIINDISGGTLDEAMFETVARLQVPYILMHMRGTPQTMSSLTDYNDLVLEVIDELQVKVAQLKNLGVNDIILDPGFGFAKTVDQNFELMRRLEELRILELPLLVGVSRKSMTYKYLGIDQSEALAGTIALNTIALTKGADILRVHDVKETKQTIQLYTKVAH</sequence>
<dbReference type="InterPro" id="IPR011005">
    <property type="entry name" value="Dihydropteroate_synth-like_sf"/>
</dbReference>
<dbReference type="NCBIfam" id="TIGR01496">
    <property type="entry name" value="DHPS"/>
    <property type="match status" value="1"/>
</dbReference>
<keyword evidence="8" id="KW-0479">Metal-binding</keyword>
<evidence type="ECO:0000256" key="9">
    <source>
        <dbReference type="ARBA" id="ARBA00022842"/>
    </source>
</evidence>
<comment type="similarity">
    <text evidence="4">Belongs to the DHPS family.</text>
</comment>
<evidence type="ECO:0000256" key="7">
    <source>
        <dbReference type="ARBA" id="ARBA00022679"/>
    </source>
</evidence>
<evidence type="ECO:0000256" key="11">
    <source>
        <dbReference type="ARBA" id="ARBA00030193"/>
    </source>
</evidence>
<evidence type="ECO:0000256" key="5">
    <source>
        <dbReference type="ARBA" id="ARBA00012458"/>
    </source>
</evidence>
<comment type="catalytic activity">
    <reaction evidence="1">
        <text>(7,8-dihydropterin-6-yl)methyl diphosphate + 4-aminobenzoate = 7,8-dihydropteroate + diphosphate</text>
        <dbReference type="Rhea" id="RHEA:19949"/>
        <dbReference type="ChEBI" id="CHEBI:17836"/>
        <dbReference type="ChEBI" id="CHEBI:17839"/>
        <dbReference type="ChEBI" id="CHEBI:33019"/>
        <dbReference type="ChEBI" id="CHEBI:72950"/>
        <dbReference type="EC" id="2.5.1.15"/>
    </reaction>
</comment>
<evidence type="ECO:0000259" key="12">
    <source>
        <dbReference type="PROSITE" id="PS50972"/>
    </source>
</evidence>
<dbReference type="PANTHER" id="PTHR20941:SF1">
    <property type="entry name" value="FOLIC ACID SYNTHESIS PROTEIN FOL1"/>
    <property type="match status" value="1"/>
</dbReference>
<dbReference type="SUPFAM" id="SSF51717">
    <property type="entry name" value="Dihydropteroate synthetase-like"/>
    <property type="match status" value="1"/>
</dbReference>
<keyword evidence="10" id="KW-0289">Folate biosynthesis</keyword>
<dbReference type="Pfam" id="PF00809">
    <property type="entry name" value="Pterin_bind"/>
    <property type="match status" value="1"/>
</dbReference>
<comment type="caution">
    <text evidence="13">The sequence shown here is derived from an EMBL/GenBank/DDBJ whole genome shotgun (WGS) entry which is preliminary data.</text>
</comment>
<evidence type="ECO:0000256" key="8">
    <source>
        <dbReference type="ARBA" id="ARBA00022723"/>
    </source>
</evidence>
<keyword evidence="9" id="KW-0460">Magnesium</keyword>
<keyword evidence="7" id="KW-0808">Transferase</keyword>
<evidence type="ECO:0000256" key="1">
    <source>
        <dbReference type="ARBA" id="ARBA00000012"/>
    </source>
</evidence>
<dbReference type="FunFam" id="3.20.20.20:FF:000006">
    <property type="entry name" value="Dihydropteroate synthase"/>
    <property type="match status" value="1"/>
</dbReference>
<dbReference type="InterPro" id="IPR006390">
    <property type="entry name" value="DHP_synth_dom"/>
</dbReference>
<dbReference type="PANTHER" id="PTHR20941">
    <property type="entry name" value="FOLATE SYNTHESIS PROTEINS"/>
    <property type="match status" value="1"/>
</dbReference>
<dbReference type="GO" id="GO:0046654">
    <property type="term" value="P:tetrahydrofolate biosynthetic process"/>
    <property type="evidence" value="ECO:0007669"/>
    <property type="project" value="TreeGrafter"/>
</dbReference>
<proteinExistence type="inferred from homology"/>
<dbReference type="GO" id="GO:0046872">
    <property type="term" value="F:metal ion binding"/>
    <property type="evidence" value="ECO:0007669"/>
    <property type="project" value="UniProtKB-KW"/>
</dbReference>
<evidence type="ECO:0000256" key="6">
    <source>
        <dbReference type="ARBA" id="ARBA00016919"/>
    </source>
</evidence>
<dbReference type="PROSITE" id="PS00793">
    <property type="entry name" value="DHPS_2"/>
    <property type="match status" value="1"/>
</dbReference>
<dbReference type="PROSITE" id="PS50972">
    <property type="entry name" value="PTERIN_BINDING"/>
    <property type="match status" value="1"/>
</dbReference>
<name>A0A2U1B6C2_9BACT</name>
<evidence type="ECO:0000313" key="13">
    <source>
        <dbReference type="EMBL" id="PVY44152.1"/>
    </source>
</evidence>
<evidence type="ECO:0000256" key="2">
    <source>
        <dbReference type="ARBA" id="ARBA00001946"/>
    </source>
</evidence>
<gene>
    <name evidence="13" type="ORF">C8E01_101518</name>
</gene>
<protein>
    <recommendedName>
        <fullName evidence="6">Dihydropteroate synthase</fullName>
        <ecNumber evidence="5">2.5.1.15</ecNumber>
    </recommendedName>
    <alternativeName>
        <fullName evidence="11">Dihydropteroate pyrophosphorylase</fullName>
    </alternativeName>
</protein>
<evidence type="ECO:0000256" key="3">
    <source>
        <dbReference type="ARBA" id="ARBA00004763"/>
    </source>
</evidence>
<evidence type="ECO:0000313" key="14">
    <source>
        <dbReference type="Proteomes" id="UP000245466"/>
    </source>
</evidence>
<dbReference type="EC" id="2.5.1.15" evidence="5"/>
<dbReference type="InterPro" id="IPR045031">
    <property type="entry name" value="DHP_synth-like"/>
</dbReference>
<comment type="pathway">
    <text evidence="3">Cofactor biosynthesis; tetrahydrofolate biosynthesis; 7,8-dihydrofolate from 2-amino-4-hydroxy-6-hydroxymethyl-7,8-dihydropteridine diphosphate and 4-aminobenzoate: step 1/2.</text>
</comment>
<dbReference type="InterPro" id="IPR000489">
    <property type="entry name" value="Pterin-binding_dom"/>
</dbReference>
<accession>A0A2U1B6C2</accession>